<sequence length="165" mass="18301">MSVIRDPNKICILKASLSSAARPRYSSCNPSTSEILLFGPAMLGAVSMFPCPFKKDATSNAAYILNKRASTTQRSVVEEEGGDGLRAWPRRQCFLDWRHYRSWVLKSPQSKHAGMGRAHSKWQEATNIPDPVTAVVTPLQTLMELLAEASTMPHQHNGFRSQLAC</sequence>
<protein>
    <submittedName>
        <fullName evidence="1">Uncharacterized protein</fullName>
    </submittedName>
</protein>
<dbReference type="AlphaFoldDB" id="A0A9P0DZ16"/>
<accession>A0A9P0DZ16</accession>
<name>A0A9P0DZ16_NEZVI</name>
<evidence type="ECO:0000313" key="1">
    <source>
        <dbReference type="EMBL" id="CAH1389437.1"/>
    </source>
</evidence>
<keyword evidence="2" id="KW-1185">Reference proteome</keyword>
<dbReference type="EMBL" id="OV725077">
    <property type="protein sequence ID" value="CAH1389437.1"/>
    <property type="molecule type" value="Genomic_DNA"/>
</dbReference>
<dbReference type="Proteomes" id="UP001152798">
    <property type="component" value="Chromosome 1"/>
</dbReference>
<gene>
    <name evidence="1" type="ORF">NEZAVI_LOCUS844</name>
</gene>
<reference evidence="1" key="1">
    <citation type="submission" date="2022-01" db="EMBL/GenBank/DDBJ databases">
        <authorList>
            <person name="King R."/>
        </authorList>
    </citation>
    <scope>NUCLEOTIDE SEQUENCE</scope>
</reference>
<proteinExistence type="predicted"/>
<organism evidence="1 2">
    <name type="scientific">Nezara viridula</name>
    <name type="common">Southern green stink bug</name>
    <name type="synonym">Cimex viridulus</name>
    <dbReference type="NCBI Taxonomy" id="85310"/>
    <lineage>
        <taxon>Eukaryota</taxon>
        <taxon>Metazoa</taxon>
        <taxon>Ecdysozoa</taxon>
        <taxon>Arthropoda</taxon>
        <taxon>Hexapoda</taxon>
        <taxon>Insecta</taxon>
        <taxon>Pterygota</taxon>
        <taxon>Neoptera</taxon>
        <taxon>Paraneoptera</taxon>
        <taxon>Hemiptera</taxon>
        <taxon>Heteroptera</taxon>
        <taxon>Panheteroptera</taxon>
        <taxon>Pentatomomorpha</taxon>
        <taxon>Pentatomoidea</taxon>
        <taxon>Pentatomidae</taxon>
        <taxon>Pentatominae</taxon>
        <taxon>Nezara</taxon>
    </lineage>
</organism>
<evidence type="ECO:0000313" key="2">
    <source>
        <dbReference type="Proteomes" id="UP001152798"/>
    </source>
</evidence>